<accession>A0A482WJV6</accession>
<sequence>MLCTDASCMIGDPRVIACRVAPATSPPPGYAFADCALCAAQEPLLPSDCPGDGGCGAYEPCPRDLPLAHYKFFDSDGESDPERYGGGGGGGVLGGLGAAAKRPSITLMKWAVGGGKRKPSGGRTADYPPPAAAAAASNGAAGAQLTPSRQVSFNNGNSRTGAQAPSPPSAAALSLSQVARAEPLTLATLDRDCFIIPVASVDRFLPAGVPLPLAEAKPSVLSVLEVDDPKLCVLIHLMTQLEPIEPILESPLAMPLVKQKSAACDLLSEVGSAKSATEGMLLANLEKNAEFPFISYYVINKSQTDPREFFQMCRAASLKKFDPRSFKYTAGHTFDLFNEVATIARPPLDTVSKRPHTNSTGFIISVYKVFEGDDGEKFEKNWLYWTGARMIYRYLPKSVGLRRITLHKSLGSGDKLYLLLVECSNFMQDLTAAAVLIPALRARLCGYTGLYRTTAVF</sequence>
<reference evidence="3 4" key="1">
    <citation type="journal article" date="2017" name="Gigascience">
        <title>Genome sequence of the small brown planthopper, Laodelphax striatellus.</title>
        <authorList>
            <person name="Zhu J."/>
            <person name="Jiang F."/>
            <person name="Wang X."/>
            <person name="Yang P."/>
            <person name="Bao Y."/>
            <person name="Zhao W."/>
            <person name="Wang W."/>
            <person name="Lu H."/>
            <person name="Wang Q."/>
            <person name="Cui N."/>
            <person name="Li J."/>
            <person name="Chen X."/>
            <person name="Luo L."/>
            <person name="Yu J."/>
            <person name="Kang L."/>
            <person name="Cui F."/>
        </authorList>
    </citation>
    <scope>NUCLEOTIDE SEQUENCE [LARGE SCALE GENOMIC DNA]</scope>
    <source>
        <strain evidence="3">Lst14</strain>
    </source>
</reference>
<gene>
    <name evidence="3" type="ORF">LSTR_LSTR013687</name>
</gene>
<dbReference type="InParanoid" id="A0A482WJV6"/>
<dbReference type="PANTHER" id="PTHR22198:SF1">
    <property type="entry name" value="FERM DOMAIN-CONTAINING PROTEIN"/>
    <property type="match status" value="1"/>
</dbReference>
<comment type="caution">
    <text evidence="3">The sequence shown here is derived from an EMBL/GenBank/DDBJ whole genome shotgun (WGS) entry which is preliminary data.</text>
</comment>
<feature type="domain" description="DUF7153" evidence="2">
    <location>
        <begin position="277"/>
        <end position="452"/>
    </location>
</feature>
<dbReference type="FunCoup" id="A0A482WJV6">
    <property type="interactions" value="1"/>
</dbReference>
<feature type="region of interest" description="Disordered" evidence="1">
    <location>
        <begin position="112"/>
        <end position="169"/>
    </location>
</feature>
<protein>
    <recommendedName>
        <fullName evidence="2">DUF7153 domain-containing protein</fullName>
    </recommendedName>
</protein>
<feature type="compositionally biased region" description="Low complexity" evidence="1">
    <location>
        <begin position="132"/>
        <end position="143"/>
    </location>
</feature>
<keyword evidence="4" id="KW-1185">Reference proteome</keyword>
<dbReference type="EMBL" id="QKKF02033254">
    <property type="protein sequence ID" value="RZF33799.1"/>
    <property type="molecule type" value="Genomic_DNA"/>
</dbReference>
<feature type="compositionally biased region" description="Polar residues" evidence="1">
    <location>
        <begin position="145"/>
        <end position="161"/>
    </location>
</feature>
<evidence type="ECO:0000259" key="2">
    <source>
        <dbReference type="Pfam" id="PF23672"/>
    </source>
</evidence>
<organism evidence="3 4">
    <name type="scientific">Laodelphax striatellus</name>
    <name type="common">Small brown planthopper</name>
    <name type="synonym">Delphax striatella</name>
    <dbReference type="NCBI Taxonomy" id="195883"/>
    <lineage>
        <taxon>Eukaryota</taxon>
        <taxon>Metazoa</taxon>
        <taxon>Ecdysozoa</taxon>
        <taxon>Arthropoda</taxon>
        <taxon>Hexapoda</taxon>
        <taxon>Insecta</taxon>
        <taxon>Pterygota</taxon>
        <taxon>Neoptera</taxon>
        <taxon>Paraneoptera</taxon>
        <taxon>Hemiptera</taxon>
        <taxon>Auchenorrhyncha</taxon>
        <taxon>Fulgoroidea</taxon>
        <taxon>Delphacidae</taxon>
        <taxon>Criomorphinae</taxon>
        <taxon>Laodelphax</taxon>
    </lineage>
</organism>
<dbReference type="OrthoDB" id="6060890at2759"/>
<dbReference type="Pfam" id="PF23672">
    <property type="entry name" value="DUF7153"/>
    <property type="match status" value="1"/>
</dbReference>
<dbReference type="PANTHER" id="PTHR22198">
    <property type="entry name" value="FERM DOMAIN-CONTAINING PROTEIN"/>
    <property type="match status" value="1"/>
</dbReference>
<evidence type="ECO:0000313" key="4">
    <source>
        <dbReference type="Proteomes" id="UP000291343"/>
    </source>
</evidence>
<name>A0A482WJV6_LAOST</name>
<dbReference type="STRING" id="195883.A0A482WJV6"/>
<evidence type="ECO:0000313" key="3">
    <source>
        <dbReference type="EMBL" id="RZF33799.1"/>
    </source>
</evidence>
<dbReference type="Proteomes" id="UP000291343">
    <property type="component" value="Unassembled WGS sequence"/>
</dbReference>
<evidence type="ECO:0000256" key="1">
    <source>
        <dbReference type="SAM" id="MobiDB-lite"/>
    </source>
</evidence>
<dbReference type="AlphaFoldDB" id="A0A482WJV6"/>
<dbReference type="InterPro" id="IPR055577">
    <property type="entry name" value="DUF7153"/>
</dbReference>
<proteinExistence type="predicted"/>